<gene>
    <name evidence="1" type="ORF">NDU88_002811</name>
</gene>
<proteinExistence type="predicted"/>
<dbReference type="EMBL" id="JANPWB010000009">
    <property type="protein sequence ID" value="KAJ1150013.1"/>
    <property type="molecule type" value="Genomic_DNA"/>
</dbReference>
<name>A0AAV7RGF3_PLEWA</name>
<evidence type="ECO:0000313" key="1">
    <source>
        <dbReference type="EMBL" id="KAJ1150013.1"/>
    </source>
</evidence>
<dbReference type="AlphaFoldDB" id="A0AAV7RGF3"/>
<evidence type="ECO:0000313" key="2">
    <source>
        <dbReference type="Proteomes" id="UP001066276"/>
    </source>
</evidence>
<accession>A0AAV7RGF3</accession>
<comment type="caution">
    <text evidence="1">The sequence shown here is derived from an EMBL/GenBank/DDBJ whole genome shotgun (WGS) entry which is preliminary data.</text>
</comment>
<reference evidence="1" key="1">
    <citation type="journal article" date="2022" name="bioRxiv">
        <title>Sequencing and chromosome-scale assembly of the giantPleurodeles waltlgenome.</title>
        <authorList>
            <person name="Brown T."/>
            <person name="Elewa A."/>
            <person name="Iarovenko S."/>
            <person name="Subramanian E."/>
            <person name="Araus A.J."/>
            <person name="Petzold A."/>
            <person name="Susuki M."/>
            <person name="Suzuki K.-i.T."/>
            <person name="Hayashi T."/>
            <person name="Toyoda A."/>
            <person name="Oliveira C."/>
            <person name="Osipova E."/>
            <person name="Leigh N.D."/>
            <person name="Simon A."/>
            <person name="Yun M.H."/>
        </authorList>
    </citation>
    <scope>NUCLEOTIDE SEQUENCE</scope>
    <source>
        <strain evidence="1">20211129_DDA</strain>
        <tissue evidence="1">Liver</tissue>
    </source>
</reference>
<protein>
    <recommendedName>
        <fullName evidence="3">DRBM domain-containing protein</fullName>
    </recommendedName>
</protein>
<keyword evidence="2" id="KW-1185">Reference proteome</keyword>
<evidence type="ECO:0008006" key="3">
    <source>
        <dbReference type="Google" id="ProtNLM"/>
    </source>
</evidence>
<organism evidence="1 2">
    <name type="scientific">Pleurodeles waltl</name>
    <name type="common">Iberian ribbed newt</name>
    <dbReference type="NCBI Taxonomy" id="8319"/>
    <lineage>
        <taxon>Eukaryota</taxon>
        <taxon>Metazoa</taxon>
        <taxon>Chordata</taxon>
        <taxon>Craniata</taxon>
        <taxon>Vertebrata</taxon>
        <taxon>Euteleostomi</taxon>
        <taxon>Amphibia</taxon>
        <taxon>Batrachia</taxon>
        <taxon>Caudata</taxon>
        <taxon>Salamandroidea</taxon>
        <taxon>Salamandridae</taxon>
        <taxon>Pleurodelinae</taxon>
        <taxon>Pleurodeles</taxon>
    </lineage>
</organism>
<dbReference type="Proteomes" id="UP001066276">
    <property type="component" value="Chromosome 5"/>
</dbReference>
<sequence length="148" mass="16546">MEFINIDHPRKSELQRFGSDRGLGLGRKATKVDLHIPLKAFEDARKMEAISEEQKEDGLKAEVGLEAKEDGLTTGHELQHPEKDKMLTRVEDLLGKGAVCAPTTFQLRNWQTGMEFKLQLRMAEGAANRSTGKNEATAKRALEEIMLA</sequence>